<evidence type="ECO:0000313" key="11">
    <source>
        <dbReference type="Ensembl" id="ENSECRP00000000661.1"/>
    </source>
</evidence>
<dbReference type="PROSITE" id="PS50157">
    <property type="entry name" value="ZINC_FINGER_C2H2_2"/>
    <property type="match status" value="1"/>
</dbReference>
<keyword evidence="6" id="KW-0539">Nucleus</keyword>
<dbReference type="PROSITE" id="PS50097">
    <property type="entry name" value="BTB"/>
    <property type="match status" value="1"/>
</dbReference>
<dbReference type="FunFam" id="3.30.160.60:FF:000145">
    <property type="entry name" value="Zinc finger protein 574"/>
    <property type="match status" value="1"/>
</dbReference>
<dbReference type="InterPro" id="IPR013087">
    <property type="entry name" value="Znf_C2H2_type"/>
</dbReference>
<dbReference type="SMART" id="SM00225">
    <property type="entry name" value="BTB"/>
    <property type="match status" value="1"/>
</dbReference>
<evidence type="ECO:0000256" key="3">
    <source>
        <dbReference type="ARBA" id="ARBA00022737"/>
    </source>
</evidence>
<evidence type="ECO:0000256" key="2">
    <source>
        <dbReference type="ARBA" id="ARBA00022723"/>
    </source>
</evidence>
<evidence type="ECO:0000256" key="6">
    <source>
        <dbReference type="ARBA" id="ARBA00023242"/>
    </source>
</evidence>
<dbReference type="PROSITE" id="PS00028">
    <property type="entry name" value="ZINC_FINGER_C2H2_1"/>
    <property type="match status" value="1"/>
</dbReference>
<keyword evidence="12" id="KW-1185">Reference proteome</keyword>
<dbReference type="SMART" id="SM00355">
    <property type="entry name" value="ZnF_C2H2"/>
    <property type="match status" value="3"/>
</dbReference>
<dbReference type="Gene3D" id="3.30.160.60">
    <property type="entry name" value="Classic Zinc Finger"/>
    <property type="match status" value="1"/>
</dbReference>
<accession>A0A8C4RDR9</accession>
<feature type="compositionally biased region" description="Polar residues" evidence="8">
    <location>
        <begin position="581"/>
        <end position="590"/>
    </location>
</feature>
<organism evidence="11 12">
    <name type="scientific">Erpetoichthys calabaricus</name>
    <name type="common">Rope fish</name>
    <name type="synonym">Calamoichthys calabaricus</name>
    <dbReference type="NCBI Taxonomy" id="27687"/>
    <lineage>
        <taxon>Eukaryota</taxon>
        <taxon>Metazoa</taxon>
        <taxon>Chordata</taxon>
        <taxon>Craniata</taxon>
        <taxon>Vertebrata</taxon>
        <taxon>Euteleostomi</taxon>
        <taxon>Actinopterygii</taxon>
        <taxon>Polypteriformes</taxon>
        <taxon>Polypteridae</taxon>
        <taxon>Erpetoichthys</taxon>
    </lineage>
</organism>
<reference evidence="11" key="1">
    <citation type="submission" date="2021-06" db="EMBL/GenBank/DDBJ databases">
        <authorList>
            <consortium name="Wellcome Sanger Institute Data Sharing"/>
        </authorList>
    </citation>
    <scope>NUCLEOTIDE SEQUENCE [LARGE SCALE GENOMIC DNA]</scope>
</reference>
<reference evidence="11" key="3">
    <citation type="submission" date="2025-09" db="UniProtKB">
        <authorList>
            <consortium name="Ensembl"/>
        </authorList>
    </citation>
    <scope>IDENTIFICATION</scope>
</reference>
<keyword evidence="4 7" id="KW-0863">Zinc-finger</keyword>
<dbReference type="GO" id="GO:0005634">
    <property type="term" value="C:nucleus"/>
    <property type="evidence" value="ECO:0007669"/>
    <property type="project" value="UniProtKB-SubCell"/>
</dbReference>
<dbReference type="OrthoDB" id="6601382at2759"/>
<evidence type="ECO:0000256" key="7">
    <source>
        <dbReference type="PROSITE-ProRule" id="PRU00042"/>
    </source>
</evidence>
<evidence type="ECO:0000256" key="8">
    <source>
        <dbReference type="SAM" id="MobiDB-lite"/>
    </source>
</evidence>
<feature type="compositionally biased region" description="Polar residues" evidence="8">
    <location>
        <begin position="289"/>
        <end position="306"/>
    </location>
</feature>
<proteinExistence type="predicted"/>
<dbReference type="GeneTree" id="ENSGT00940000160991"/>
<keyword evidence="5" id="KW-0862">Zinc</keyword>
<dbReference type="InterPro" id="IPR036236">
    <property type="entry name" value="Znf_C2H2_sf"/>
</dbReference>
<evidence type="ECO:0000259" key="10">
    <source>
        <dbReference type="PROSITE" id="PS50157"/>
    </source>
</evidence>
<feature type="compositionally biased region" description="Polar residues" evidence="8">
    <location>
        <begin position="212"/>
        <end position="236"/>
    </location>
</feature>
<dbReference type="GO" id="GO:0000981">
    <property type="term" value="F:DNA-binding transcription factor activity, RNA polymerase II-specific"/>
    <property type="evidence" value="ECO:0007669"/>
    <property type="project" value="TreeGrafter"/>
</dbReference>
<dbReference type="PANTHER" id="PTHR46105:SF14">
    <property type="entry name" value="ZINC FINGER AND BTB DOMAIN-CONTAINING PROTEIN 22"/>
    <property type="match status" value="1"/>
</dbReference>
<dbReference type="Ensembl" id="ENSECRT00000000674.1">
    <property type="protein sequence ID" value="ENSECRP00000000661.1"/>
    <property type="gene ID" value="ENSECRG00000000401.1"/>
</dbReference>
<dbReference type="Proteomes" id="UP000694620">
    <property type="component" value="Chromosome 1"/>
</dbReference>
<dbReference type="InterPro" id="IPR011333">
    <property type="entry name" value="SKP1/BTB/POZ_sf"/>
</dbReference>
<dbReference type="SUPFAM" id="SSF57667">
    <property type="entry name" value="beta-beta-alpha zinc fingers"/>
    <property type="match status" value="1"/>
</dbReference>
<evidence type="ECO:0000256" key="1">
    <source>
        <dbReference type="ARBA" id="ARBA00004123"/>
    </source>
</evidence>
<dbReference type="Pfam" id="PF00651">
    <property type="entry name" value="BTB"/>
    <property type="match status" value="1"/>
</dbReference>
<gene>
    <name evidence="11" type="primary">LOC114651667</name>
</gene>
<dbReference type="InterPro" id="IPR000210">
    <property type="entry name" value="BTB/POZ_dom"/>
</dbReference>
<dbReference type="Gene3D" id="3.30.710.10">
    <property type="entry name" value="Potassium Channel Kv1.1, Chain A"/>
    <property type="match status" value="1"/>
</dbReference>
<dbReference type="GO" id="GO:0008270">
    <property type="term" value="F:zinc ion binding"/>
    <property type="evidence" value="ECO:0007669"/>
    <property type="project" value="UniProtKB-KW"/>
</dbReference>
<dbReference type="GO" id="GO:0000978">
    <property type="term" value="F:RNA polymerase II cis-regulatory region sequence-specific DNA binding"/>
    <property type="evidence" value="ECO:0007669"/>
    <property type="project" value="TreeGrafter"/>
</dbReference>
<feature type="region of interest" description="Disordered" evidence="8">
    <location>
        <begin position="815"/>
        <end position="862"/>
    </location>
</feature>
<feature type="region of interest" description="Disordered" evidence="8">
    <location>
        <begin position="552"/>
        <end position="601"/>
    </location>
</feature>
<feature type="region of interest" description="Disordered" evidence="8">
    <location>
        <begin position="212"/>
        <end position="306"/>
    </location>
</feature>
<evidence type="ECO:0000256" key="4">
    <source>
        <dbReference type="ARBA" id="ARBA00022771"/>
    </source>
</evidence>
<sequence>MKLLLPLPRFRGGRACGSQWRSNGDYWVETAGTDVQDRKHWSAPATLVYTMMMTEQSSAGCSSTSHCYASQPGKTSKIRGQANSSVDVVHVDFPDVPAALLDSLNQQRVEGKLCDLSIHVQGQIFRAHRCVLAASSPYFHDQVMLKNVSSVVLPSVMDPFAFESVLGSAYTGKLSMASDEIINYVTVGSFLQMWHVVDKCTELLRESSLTGASHSLRPHSSSRNVEHQSPSSTNYYSPRETPSGINAVEHVTDGMASGHRHSRHDVGDSVGSSPPPVIPPLSSHPRNMPAQSSWGENSNTPSTSQTAYTEKRWLIGRQQPSVEFECSESSAYSEEMGLSNRGVGLHYDSARSKQLSLCDEARIGMGRRSRNKSLNKMKYRNLASRMPSCVNLASPTGSAQQAHPQVTGAGRLRGVRHSLRRTSVKRDTRSANQESGLVLTCDDDEQVKDREIGERADGLLNHEVRNHSDPEITTDRKDPSLGDVMVADLANEQDRELLGHHNSQTQQRHWVEQQQQQVMGASGVQGLEQPSSLEDNDQDDSEVDDAHAFSYHQISNPSQYGRLPGQTTSGSKRQILDVQHHQTPSLSQHSHPAPYSGTFSSGSLDEQVNFCESSQDFATTYDEIEEGTGQVSQRPLLQHPSELSGSSMLAYGGGSQGIIPPTSSASGTGFGLSQCSSSPLEQTGTGIAAAAPGTAGYSGKVHFCLCGKAYNLKSMRDRHVKMQHLNLRPFACPVCEKMFKMKHHLTKHLKTHAGLEPFECEICGKKLMWRDSFLRHKAHCEKLAAAEIAAATSVTMAGSSASEVKEEVVDRLQREEDDDESLLYPAGGGNYFMKEETEEVKEEGEELQDQSESSVHEEDVFV</sequence>
<keyword evidence="3" id="KW-0677">Repeat</keyword>
<dbReference type="RefSeq" id="XP_028657354.2">
    <property type="nucleotide sequence ID" value="XM_028801521.2"/>
</dbReference>
<evidence type="ECO:0000313" key="12">
    <source>
        <dbReference type="Proteomes" id="UP000694620"/>
    </source>
</evidence>
<feature type="compositionally biased region" description="Polar residues" evidence="8">
    <location>
        <begin position="552"/>
        <end position="572"/>
    </location>
</feature>
<evidence type="ECO:0000256" key="5">
    <source>
        <dbReference type="ARBA" id="ARBA00022833"/>
    </source>
</evidence>
<protein>
    <submittedName>
        <fullName evidence="11">Zinc finger and BTB domain-containing protein 22-like</fullName>
    </submittedName>
</protein>
<feature type="compositionally biased region" description="Basic and acidic residues" evidence="8">
    <location>
        <begin position="453"/>
        <end position="480"/>
    </location>
</feature>
<dbReference type="SUPFAM" id="SSF54695">
    <property type="entry name" value="POZ domain"/>
    <property type="match status" value="1"/>
</dbReference>
<feature type="domain" description="BTB" evidence="9">
    <location>
        <begin position="114"/>
        <end position="178"/>
    </location>
</feature>
<feature type="domain" description="C2H2-type" evidence="10">
    <location>
        <begin position="730"/>
        <end position="757"/>
    </location>
</feature>
<dbReference type="GeneID" id="114651667"/>
<reference evidence="11" key="2">
    <citation type="submission" date="2025-08" db="UniProtKB">
        <authorList>
            <consortium name="Ensembl"/>
        </authorList>
    </citation>
    <scope>IDENTIFICATION</scope>
</reference>
<evidence type="ECO:0000259" key="9">
    <source>
        <dbReference type="PROSITE" id="PS50097"/>
    </source>
</evidence>
<comment type="subcellular location">
    <subcellularLocation>
        <location evidence="1">Nucleus</location>
    </subcellularLocation>
</comment>
<feature type="compositionally biased region" description="Acidic residues" evidence="8">
    <location>
        <begin position="836"/>
        <end position="849"/>
    </location>
</feature>
<dbReference type="AlphaFoldDB" id="A0A8C4RDR9"/>
<name>A0A8C4RDR9_ERPCA</name>
<keyword evidence="2" id="KW-0479">Metal-binding</keyword>
<dbReference type="InterPro" id="IPR050457">
    <property type="entry name" value="ZnFinger_BTB_dom_contain"/>
</dbReference>
<dbReference type="PANTHER" id="PTHR46105">
    <property type="entry name" value="AGAP004733-PA"/>
    <property type="match status" value="1"/>
</dbReference>
<feature type="region of interest" description="Disordered" evidence="8">
    <location>
        <begin position="453"/>
        <end position="481"/>
    </location>
</feature>